<name>A0A0M2NH70_9FIRM</name>
<keyword evidence="5" id="KW-0547">Nucleotide-binding</keyword>
<dbReference type="Gene3D" id="3.40.50.300">
    <property type="entry name" value="P-loop containing nucleotide triphosphate hydrolases"/>
    <property type="match status" value="2"/>
</dbReference>
<dbReference type="CDD" id="cd03216">
    <property type="entry name" value="ABC_Carb_Monos_I"/>
    <property type="match status" value="1"/>
</dbReference>
<dbReference type="InterPro" id="IPR050107">
    <property type="entry name" value="ABC_carbohydrate_import_ATPase"/>
</dbReference>
<dbReference type="PANTHER" id="PTHR43790">
    <property type="entry name" value="CARBOHYDRATE TRANSPORT ATP-BINDING PROTEIN MG119-RELATED"/>
    <property type="match status" value="1"/>
</dbReference>
<evidence type="ECO:0000313" key="10">
    <source>
        <dbReference type="EMBL" id="KKI50306.1"/>
    </source>
</evidence>
<evidence type="ECO:0000256" key="8">
    <source>
        <dbReference type="ARBA" id="ARBA00023136"/>
    </source>
</evidence>
<dbReference type="OrthoDB" id="9771863at2"/>
<keyword evidence="4" id="KW-0677">Repeat</keyword>
<dbReference type="FunFam" id="3.40.50.300:FF:000127">
    <property type="entry name" value="Ribose import ATP-binding protein RbsA"/>
    <property type="match status" value="1"/>
</dbReference>
<dbReference type="PROSITE" id="PS50893">
    <property type="entry name" value="ABC_TRANSPORTER_2"/>
    <property type="match status" value="2"/>
</dbReference>
<dbReference type="GO" id="GO:0016887">
    <property type="term" value="F:ATP hydrolysis activity"/>
    <property type="evidence" value="ECO:0007669"/>
    <property type="project" value="InterPro"/>
</dbReference>
<keyword evidence="7" id="KW-1278">Translocase</keyword>
<dbReference type="RefSeq" id="WP_046444166.1">
    <property type="nucleotide sequence ID" value="NZ_CAUERS010000005.1"/>
</dbReference>
<dbReference type="SMART" id="SM00382">
    <property type="entry name" value="AAA"/>
    <property type="match status" value="2"/>
</dbReference>
<comment type="subcellular location">
    <subcellularLocation>
        <location evidence="1">Cell membrane</location>
        <topology evidence="1">Peripheral membrane protein</topology>
    </subcellularLocation>
</comment>
<evidence type="ECO:0000259" key="9">
    <source>
        <dbReference type="PROSITE" id="PS50893"/>
    </source>
</evidence>
<gene>
    <name evidence="10" type="ORF">CHK_2369</name>
</gene>
<feature type="domain" description="ABC transporter" evidence="9">
    <location>
        <begin position="4"/>
        <end position="241"/>
    </location>
</feature>
<protein>
    <submittedName>
        <fullName evidence="10">Ribose ABC transport system, ATP-binding protein RbsA</fullName>
    </submittedName>
</protein>
<dbReference type="STRING" id="270498.CHK_2369"/>
<proteinExistence type="predicted"/>
<dbReference type="Proteomes" id="UP000034076">
    <property type="component" value="Unassembled WGS sequence"/>
</dbReference>
<evidence type="ECO:0000256" key="6">
    <source>
        <dbReference type="ARBA" id="ARBA00022840"/>
    </source>
</evidence>
<evidence type="ECO:0000256" key="1">
    <source>
        <dbReference type="ARBA" id="ARBA00004202"/>
    </source>
</evidence>
<reference evidence="10 11" key="1">
    <citation type="submission" date="2015-04" db="EMBL/GenBank/DDBJ databases">
        <title>Draft genome sequence of bacteremic isolate Catabacter hongkongensis type strain HKU16T.</title>
        <authorList>
            <person name="Lau S.K."/>
            <person name="Teng J.L."/>
            <person name="Huang Y."/>
            <person name="Curreem S.O."/>
            <person name="Tsui S.K."/>
            <person name="Woo P.C."/>
        </authorList>
    </citation>
    <scope>NUCLEOTIDE SEQUENCE [LARGE SCALE GENOMIC DNA]</scope>
    <source>
        <strain evidence="10 11">HKU16</strain>
    </source>
</reference>
<evidence type="ECO:0000313" key="11">
    <source>
        <dbReference type="Proteomes" id="UP000034076"/>
    </source>
</evidence>
<comment type="caution">
    <text evidence="10">The sequence shown here is derived from an EMBL/GenBank/DDBJ whole genome shotgun (WGS) entry which is preliminary data.</text>
</comment>
<dbReference type="Pfam" id="PF00005">
    <property type="entry name" value="ABC_tran"/>
    <property type="match status" value="2"/>
</dbReference>
<dbReference type="AlphaFoldDB" id="A0A0M2NH70"/>
<keyword evidence="8" id="KW-0472">Membrane</keyword>
<keyword evidence="2" id="KW-0813">Transport</keyword>
<dbReference type="CDD" id="cd03215">
    <property type="entry name" value="ABC_Carb_Monos_II"/>
    <property type="match status" value="1"/>
</dbReference>
<dbReference type="PROSITE" id="PS00211">
    <property type="entry name" value="ABC_TRANSPORTER_1"/>
    <property type="match status" value="1"/>
</dbReference>
<feature type="domain" description="ABC transporter" evidence="9">
    <location>
        <begin position="242"/>
        <end position="491"/>
    </location>
</feature>
<evidence type="ECO:0000256" key="2">
    <source>
        <dbReference type="ARBA" id="ARBA00022448"/>
    </source>
</evidence>
<dbReference type="SUPFAM" id="SSF52540">
    <property type="entry name" value="P-loop containing nucleoside triphosphate hydrolases"/>
    <property type="match status" value="2"/>
</dbReference>
<dbReference type="GO" id="GO:0005524">
    <property type="term" value="F:ATP binding"/>
    <property type="evidence" value="ECO:0007669"/>
    <property type="project" value="UniProtKB-KW"/>
</dbReference>
<evidence type="ECO:0000256" key="7">
    <source>
        <dbReference type="ARBA" id="ARBA00022967"/>
    </source>
</evidence>
<evidence type="ECO:0000256" key="3">
    <source>
        <dbReference type="ARBA" id="ARBA00022475"/>
    </source>
</evidence>
<dbReference type="PATRIC" id="fig|270498.16.peg.2120"/>
<dbReference type="GO" id="GO:0005886">
    <property type="term" value="C:plasma membrane"/>
    <property type="evidence" value="ECO:0007669"/>
    <property type="project" value="UniProtKB-SubCell"/>
</dbReference>
<evidence type="ECO:0000256" key="5">
    <source>
        <dbReference type="ARBA" id="ARBA00022741"/>
    </source>
</evidence>
<organism evidence="10 11">
    <name type="scientific">Christensenella hongkongensis</name>
    <dbReference type="NCBI Taxonomy" id="270498"/>
    <lineage>
        <taxon>Bacteria</taxon>
        <taxon>Bacillati</taxon>
        <taxon>Bacillota</taxon>
        <taxon>Clostridia</taxon>
        <taxon>Christensenellales</taxon>
        <taxon>Christensenellaceae</taxon>
        <taxon>Christensenella</taxon>
    </lineage>
</organism>
<dbReference type="InterPro" id="IPR027417">
    <property type="entry name" value="P-loop_NTPase"/>
</dbReference>
<keyword evidence="6 10" id="KW-0067">ATP-binding</keyword>
<dbReference type="PANTHER" id="PTHR43790:SF9">
    <property type="entry name" value="GALACTOFURANOSE TRANSPORTER ATP-BINDING PROTEIN YTFR"/>
    <property type="match status" value="1"/>
</dbReference>
<dbReference type="InterPro" id="IPR003593">
    <property type="entry name" value="AAA+_ATPase"/>
</dbReference>
<evidence type="ECO:0000256" key="4">
    <source>
        <dbReference type="ARBA" id="ARBA00022737"/>
    </source>
</evidence>
<accession>A0A0M2NH70</accession>
<dbReference type="EMBL" id="LAYJ01000112">
    <property type="protein sequence ID" value="KKI50306.1"/>
    <property type="molecule type" value="Genomic_DNA"/>
</dbReference>
<keyword evidence="3" id="KW-1003">Cell membrane</keyword>
<sequence length="491" mass="54308">MSVLEFKNVSKSFPGVKALSGISFSVEKGDVHVLIGENGAGKSTLIKILTGVNKPDEGSEIWIDDKKVDITSPVDALNQGIVAIYQDFSLFDNLTVVENIALGLQIANGKKIVDWKHMKKRAAEAMKKVRLEANPEELVANISVAKKQLVAIARALVYDVKVLIMDEPTSCLSQGEVEQLFEIIRELKADGITIIFVSHKMEEIFEVGDMISVLRDGQYKGTFRKEDITVEQLIELMVGRKITYENYEKRKFHEPILKVENLCKKSNFKDISFELNKGEILGFTGLVGAGRTEVIQALFGLNKPDSGQIYLHGKKVSIDSPVDAIKNKLGYVPENRLTEGLIQTQSIKRNLNVAILKELKQGIFLSNTAKNKSAEKWMEKLAIKPVIPDMLVGKLSGGNQQRVVIAKWLATHPEILIVDEPTNGIDVGAKEEIHRLLRQLAGDGMSIIVVSSELPEVISICDRILVMKNGKIVAEMGEGATQEMILNKAVL</sequence>
<keyword evidence="11" id="KW-1185">Reference proteome</keyword>
<dbReference type="InterPro" id="IPR017871">
    <property type="entry name" value="ABC_transporter-like_CS"/>
</dbReference>
<dbReference type="InterPro" id="IPR003439">
    <property type="entry name" value="ABC_transporter-like_ATP-bd"/>
</dbReference>